<accession>A0A7I4YVJ1</accession>
<sequence>MVPLDNSFSRLDDSAVLHAKNGKAPRYVASAATAEPKITPFTGLSEDETQFSIWLRRLDNVIRMRPSELTSEQKANFFTGQLDGVALEKVEEKDEEALKSFDAVTTHLRNFFESRNSDT</sequence>
<protein>
    <submittedName>
        <fullName evidence="2">Gag-protease polyprotein</fullName>
    </submittedName>
</protein>
<dbReference type="AlphaFoldDB" id="A0A7I4YVJ1"/>
<dbReference type="WBParaSite" id="HCON_00143600-00001">
    <property type="protein sequence ID" value="HCON_00143600-00001"/>
    <property type="gene ID" value="HCON_00143600"/>
</dbReference>
<dbReference type="Proteomes" id="UP000025227">
    <property type="component" value="Unplaced"/>
</dbReference>
<proteinExistence type="predicted"/>
<evidence type="ECO:0000313" key="2">
    <source>
        <dbReference type="WBParaSite" id="HCON_00143600-00001"/>
    </source>
</evidence>
<evidence type="ECO:0000313" key="1">
    <source>
        <dbReference type="Proteomes" id="UP000025227"/>
    </source>
</evidence>
<keyword evidence="1" id="KW-1185">Reference proteome</keyword>
<name>A0A7I4YVJ1_HAECO</name>
<dbReference type="OrthoDB" id="5872378at2759"/>
<organism evidence="1 2">
    <name type="scientific">Haemonchus contortus</name>
    <name type="common">Barber pole worm</name>
    <dbReference type="NCBI Taxonomy" id="6289"/>
    <lineage>
        <taxon>Eukaryota</taxon>
        <taxon>Metazoa</taxon>
        <taxon>Ecdysozoa</taxon>
        <taxon>Nematoda</taxon>
        <taxon>Chromadorea</taxon>
        <taxon>Rhabditida</taxon>
        <taxon>Rhabditina</taxon>
        <taxon>Rhabditomorpha</taxon>
        <taxon>Strongyloidea</taxon>
        <taxon>Trichostrongylidae</taxon>
        <taxon>Haemonchus</taxon>
    </lineage>
</organism>
<reference evidence="2" key="1">
    <citation type="submission" date="2020-12" db="UniProtKB">
        <authorList>
            <consortium name="WormBaseParasite"/>
        </authorList>
    </citation>
    <scope>IDENTIFICATION</scope>
    <source>
        <strain evidence="2">MHco3</strain>
    </source>
</reference>